<accession>A0A212C3T9</accession>
<organism evidence="2 3">
    <name type="scientific">Cervus elaphus hippelaphus</name>
    <name type="common">European red deer</name>
    <dbReference type="NCBI Taxonomy" id="46360"/>
    <lineage>
        <taxon>Eukaryota</taxon>
        <taxon>Metazoa</taxon>
        <taxon>Chordata</taxon>
        <taxon>Craniata</taxon>
        <taxon>Vertebrata</taxon>
        <taxon>Euteleostomi</taxon>
        <taxon>Mammalia</taxon>
        <taxon>Eutheria</taxon>
        <taxon>Laurasiatheria</taxon>
        <taxon>Artiodactyla</taxon>
        <taxon>Ruminantia</taxon>
        <taxon>Pecora</taxon>
        <taxon>Cervidae</taxon>
        <taxon>Cervinae</taxon>
        <taxon>Cervus</taxon>
    </lineage>
</organism>
<comment type="caution">
    <text evidence="2">The sequence shown here is derived from an EMBL/GenBank/DDBJ whole genome shotgun (WGS) entry which is preliminary data.</text>
</comment>
<feature type="region of interest" description="Disordered" evidence="1">
    <location>
        <begin position="1"/>
        <end position="45"/>
    </location>
</feature>
<evidence type="ECO:0000256" key="1">
    <source>
        <dbReference type="SAM" id="MobiDB-lite"/>
    </source>
</evidence>
<feature type="compositionally biased region" description="Basic residues" evidence="1">
    <location>
        <begin position="64"/>
        <end position="88"/>
    </location>
</feature>
<name>A0A212C3T9_CEREH</name>
<gene>
    <name evidence="2" type="ORF">Celaphus_00019564</name>
</gene>
<sequence>ISPDTHDTEDRFYPRENESLKKSLESSSEPLEGTSEHPVGDATQELAVLPVQKRRLGPSAKMCRHLRKAARTRRMRKSQRKEKVKTHRPGVLPAPFVPPRSEDDEAAGKKLTLLSAKERWITESEG</sequence>
<dbReference type="InterPro" id="IPR031445">
    <property type="entry name" value="DUF4672"/>
</dbReference>
<protein>
    <submittedName>
        <fullName evidence="2">Uncharacterized protein</fullName>
    </submittedName>
</protein>
<proteinExistence type="predicted"/>
<keyword evidence="3" id="KW-1185">Reference proteome</keyword>
<reference evidence="2 3" key="1">
    <citation type="journal article" date="2018" name="Mol. Genet. Genomics">
        <title>The red deer Cervus elaphus genome CerEla1.0: sequencing, annotating, genes, and chromosomes.</title>
        <authorList>
            <person name="Bana N.A."/>
            <person name="Nyiri A."/>
            <person name="Nagy J."/>
            <person name="Frank K."/>
            <person name="Nagy T."/>
            <person name="Steger V."/>
            <person name="Schiller M."/>
            <person name="Lakatos P."/>
            <person name="Sugar L."/>
            <person name="Horn P."/>
            <person name="Barta E."/>
            <person name="Orosz L."/>
        </authorList>
    </citation>
    <scope>NUCLEOTIDE SEQUENCE [LARGE SCALE GENOMIC DNA]</scope>
    <source>
        <strain evidence="2">Hungarian</strain>
    </source>
</reference>
<evidence type="ECO:0000313" key="3">
    <source>
        <dbReference type="Proteomes" id="UP000242450"/>
    </source>
</evidence>
<feature type="region of interest" description="Disordered" evidence="1">
    <location>
        <begin position="64"/>
        <end position="106"/>
    </location>
</feature>
<dbReference type="PANTHER" id="PTHR40143">
    <property type="match status" value="1"/>
</dbReference>
<dbReference type="EMBL" id="MKHE01000031">
    <property type="protein sequence ID" value="OWK00534.1"/>
    <property type="molecule type" value="Genomic_DNA"/>
</dbReference>
<dbReference type="Proteomes" id="UP000242450">
    <property type="component" value="Chromosome 31"/>
</dbReference>
<dbReference type="AlphaFoldDB" id="A0A212C3T9"/>
<dbReference type="OrthoDB" id="9837933at2759"/>
<feature type="compositionally biased region" description="Basic and acidic residues" evidence="1">
    <location>
        <begin position="1"/>
        <end position="24"/>
    </location>
</feature>
<dbReference type="PANTHER" id="PTHR40143:SF1">
    <property type="match status" value="1"/>
</dbReference>
<evidence type="ECO:0000313" key="2">
    <source>
        <dbReference type="EMBL" id="OWK00534.1"/>
    </source>
</evidence>
<dbReference type="Pfam" id="PF15716">
    <property type="entry name" value="DUF4672"/>
    <property type="match status" value="1"/>
</dbReference>
<feature type="non-terminal residue" evidence="2">
    <location>
        <position position="1"/>
    </location>
</feature>